<dbReference type="Proteomes" id="UP000006038">
    <property type="component" value="Chromosome 3"/>
</dbReference>
<organism evidence="1">
    <name type="scientific">Oryza brachyantha</name>
    <name type="common">malo sina</name>
    <dbReference type="NCBI Taxonomy" id="4533"/>
    <lineage>
        <taxon>Eukaryota</taxon>
        <taxon>Viridiplantae</taxon>
        <taxon>Streptophyta</taxon>
        <taxon>Embryophyta</taxon>
        <taxon>Tracheophyta</taxon>
        <taxon>Spermatophyta</taxon>
        <taxon>Magnoliopsida</taxon>
        <taxon>Liliopsida</taxon>
        <taxon>Poales</taxon>
        <taxon>Poaceae</taxon>
        <taxon>BOP clade</taxon>
        <taxon>Oryzoideae</taxon>
        <taxon>Oryzeae</taxon>
        <taxon>Oryzinae</taxon>
        <taxon>Oryza</taxon>
    </lineage>
</organism>
<keyword evidence="2" id="KW-1185">Reference proteome</keyword>
<name>J3LKZ1_ORYBR</name>
<evidence type="ECO:0000313" key="2">
    <source>
        <dbReference type="Proteomes" id="UP000006038"/>
    </source>
</evidence>
<evidence type="ECO:0000313" key="1">
    <source>
        <dbReference type="EnsemblPlants" id="OB03G17170.1"/>
    </source>
</evidence>
<accession>J3LKZ1</accession>
<proteinExistence type="predicted"/>
<reference evidence="1" key="1">
    <citation type="journal article" date="2013" name="Nat. Commun.">
        <title>Whole-genome sequencing of Oryza brachyantha reveals mechanisms underlying Oryza genome evolution.</title>
        <authorList>
            <person name="Chen J."/>
            <person name="Huang Q."/>
            <person name="Gao D."/>
            <person name="Wang J."/>
            <person name="Lang Y."/>
            <person name="Liu T."/>
            <person name="Li B."/>
            <person name="Bai Z."/>
            <person name="Luis Goicoechea J."/>
            <person name="Liang C."/>
            <person name="Chen C."/>
            <person name="Zhang W."/>
            <person name="Sun S."/>
            <person name="Liao Y."/>
            <person name="Zhang X."/>
            <person name="Yang L."/>
            <person name="Song C."/>
            <person name="Wang M."/>
            <person name="Shi J."/>
            <person name="Liu G."/>
            <person name="Liu J."/>
            <person name="Zhou H."/>
            <person name="Zhou W."/>
            <person name="Yu Q."/>
            <person name="An N."/>
            <person name="Chen Y."/>
            <person name="Cai Q."/>
            <person name="Wang B."/>
            <person name="Liu B."/>
            <person name="Min J."/>
            <person name="Huang Y."/>
            <person name="Wu H."/>
            <person name="Li Z."/>
            <person name="Zhang Y."/>
            <person name="Yin Y."/>
            <person name="Song W."/>
            <person name="Jiang J."/>
            <person name="Jackson S.A."/>
            <person name="Wing R.A."/>
            <person name="Wang J."/>
            <person name="Chen M."/>
        </authorList>
    </citation>
    <scope>NUCLEOTIDE SEQUENCE [LARGE SCALE GENOMIC DNA]</scope>
    <source>
        <strain evidence="1">cv. IRGC 101232</strain>
    </source>
</reference>
<dbReference type="AlphaFoldDB" id="J3LKZ1"/>
<sequence length="78" mass="9243">MCLLASYDSFLICNFALIRLEITFEKLTRQSPCTLYNEILEEYCEVGKNFIDHPDQAHCKVRLCWHTFISFNSRFICV</sequence>
<dbReference type="Gramene" id="OB03G17170.1">
    <property type="protein sequence ID" value="OB03G17170.1"/>
    <property type="gene ID" value="OB03G17170"/>
</dbReference>
<reference evidence="1" key="2">
    <citation type="submission" date="2013-04" db="UniProtKB">
        <authorList>
            <consortium name="EnsemblPlants"/>
        </authorList>
    </citation>
    <scope>IDENTIFICATION</scope>
</reference>
<protein>
    <submittedName>
        <fullName evidence="1">Uncharacterized protein</fullName>
    </submittedName>
</protein>
<dbReference type="EnsemblPlants" id="OB03G17170.1">
    <property type="protein sequence ID" value="OB03G17170.1"/>
    <property type="gene ID" value="OB03G17170"/>
</dbReference>
<dbReference type="HOGENOM" id="CLU_2625896_0_0_1"/>